<dbReference type="Pfam" id="PF00172">
    <property type="entry name" value="Zn_clus"/>
    <property type="match status" value="1"/>
</dbReference>
<dbReference type="InParanoid" id="Q6CS05"/>
<dbReference type="InterPro" id="IPR021858">
    <property type="entry name" value="Fun_TF"/>
</dbReference>
<feature type="domain" description="Zn(2)-C6 fungal-type" evidence="4">
    <location>
        <begin position="27"/>
        <end position="57"/>
    </location>
</feature>
<dbReference type="PROSITE" id="PS50048">
    <property type="entry name" value="ZN2_CY6_FUNGAL_2"/>
    <property type="match status" value="1"/>
</dbReference>
<dbReference type="InterPro" id="IPR036864">
    <property type="entry name" value="Zn2-C6_fun-type_DNA-bd_sf"/>
</dbReference>
<dbReference type="PaxDb" id="284590-Q6CS05"/>
<dbReference type="Gene3D" id="4.10.240.10">
    <property type="entry name" value="Zn(2)-C6 fungal-type DNA-binding domain"/>
    <property type="match status" value="1"/>
</dbReference>
<organism evidence="5 6">
    <name type="scientific">Kluyveromyces lactis (strain ATCC 8585 / CBS 2359 / DSM 70799 / NBRC 1267 / NRRL Y-1140 / WM37)</name>
    <name type="common">Yeast</name>
    <name type="synonym">Candida sphaerica</name>
    <dbReference type="NCBI Taxonomy" id="284590"/>
    <lineage>
        <taxon>Eukaryota</taxon>
        <taxon>Fungi</taxon>
        <taxon>Dikarya</taxon>
        <taxon>Ascomycota</taxon>
        <taxon>Saccharomycotina</taxon>
        <taxon>Saccharomycetes</taxon>
        <taxon>Saccharomycetales</taxon>
        <taxon>Saccharomycetaceae</taxon>
        <taxon>Kluyveromyces</taxon>
    </lineage>
</organism>
<evidence type="ECO:0000256" key="1">
    <source>
        <dbReference type="ARBA" id="ARBA00004123"/>
    </source>
</evidence>
<dbReference type="PANTHER" id="PTHR37534">
    <property type="entry name" value="TRANSCRIPTIONAL ACTIVATOR PROTEIN UGA3"/>
    <property type="match status" value="1"/>
</dbReference>
<accession>Q6CS05</accession>
<feature type="compositionally biased region" description="Basic and acidic residues" evidence="3">
    <location>
        <begin position="89"/>
        <end position="114"/>
    </location>
</feature>
<dbReference type="Pfam" id="PF11951">
    <property type="entry name" value="Fungal_trans_2"/>
    <property type="match status" value="1"/>
</dbReference>
<sequence length="673" mass="76762">MADTTPDTAVSNVTEPAKKKRKYSKNGCLECKRKKVKCDETKPMCWQCTHLSLECVYKTKEFQFVVSGGPNKSRVNSKVTSVSDKKRKNKEDGDLHRKNMEHHSSSDTRKLSNNERDVDFEHAATNAIGNDEDDLNALLNDALLFANDLFSKLPETDAVTANQGQQKSISSINDDIGGPVFNRWEEIEGMLGEVSKSELSYLKIFYDNVSYWLMPLAQSPDSNICNHILFQHVIRANKKHAREKSYLQSSMVSISAKYVYNVYGKEHDNIIRKHFLRKALQQLYQEFESLSQESLGFSQIDSLNLCVLLLTLDSSTFGTQEWKFHLRGAKDLLMKYNDNREMVTGSTGSTLLHRRTVTLARNWFCAIAIVACVAKGNHFFNEAEMEEMLDIGSSDSSMSDNLMKQMGFISGNNYNTFLGYSKEGILLIKEVMKCLNADTGQDDNNDSFLNVCSLLQASREYQFYPNTYGKVDTDNYSLIPSFTSDVASVVFHKLSVYSIYDSIHQTHVELLFVTYLLRSAKLPEDCSLVLNSCKRVWKMLEWMFSDCNLTIMEINMLTEQLEAGEIYNYPSLREKLKFELTSRCIIVPMQKDFRLMMFQSSVILCAEKLILLDSNTLRLTRCKILAYFMTMAENLGAESAAISIAYLIRKWYPRPTTMLSQNEVDLADALPFS</sequence>
<dbReference type="PROSITE" id="PS00463">
    <property type="entry name" value="ZN2_CY6_FUNGAL_1"/>
    <property type="match status" value="1"/>
</dbReference>
<protein>
    <submittedName>
        <fullName evidence="5">KLLA0D05038p</fullName>
    </submittedName>
</protein>
<gene>
    <name evidence="5" type="ORF">KLLA0_D05038g</name>
</gene>
<dbReference type="Proteomes" id="UP000000598">
    <property type="component" value="Chromosome D"/>
</dbReference>
<reference evidence="5 6" key="1">
    <citation type="journal article" date="2004" name="Nature">
        <title>Genome evolution in yeasts.</title>
        <authorList>
            <consortium name="Genolevures"/>
            <person name="Dujon B."/>
            <person name="Sherman D."/>
            <person name="Fischer G."/>
            <person name="Durrens P."/>
            <person name="Casaregola S."/>
            <person name="Lafontaine I."/>
            <person name="de Montigny J."/>
            <person name="Marck C."/>
            <person name="Neuveglise C."/>
            <person name="Talla E."/>
            <person name="Goffard N."/>
            <person name="Frangeul L."/>
            <person name="Aigle M."/>
            <person name="Anthouard V."/>
            <person name="Babour A."/>
            <person name="Barbe V."/>
            <person name="Barnay S."/>
            <person name="Blanchin S."/>
            <person name="Beckerich J.M."/>
            <person name="Beyne E."/>
            <person name="Bleykasten C."/>
            <person name="Boisrame A."/>
            <person name="Boyer J."/>
            <person name="Cattolico L."/>
            <person name="Confanioleri F."/>
            <person name="de Daruvar A."/>
            <person name="Despons L."/>
            <person name="Fabre E."/>
            <person name="Fairhead C."/>
            <person name="Ferry-Dumazet H."/>
            <person name="Groppi A."/>
            <person name="Hantraye F."/>
            <person name="Hennequin C."/>
            <person name="Jauniaux N."/>
            <person name="Joyet P."/>
            <person name="Kachouri R."/>
            <person name="Kerrest A."/>
            <person name="Koszul R."/>
            <person name="Lemaire M."/>
            <person name="Lesur I."/>
            <person name="Ma L."/>
            <person name="Muller H."/>
            <person name="Nicaud J.M."/>
            <person name="Nikolski M."/>
            <person name="Oztas S."/>
            <person name="Ozier-Kalogeropoulos O."/>
            <person name="Pellenz S."/>
            <person name="Potier S."/>
            <person name="Richard G.F."/>
            <person name="Straub M.L."/>
            <person name="Suleau A."/>
            <person name="Swennene D."/>
            <person name="Tekaia F."/>
            <person name="Wesolowski-Louvel M."/>
            <person name="Westhof E."/>
            <person name="Wirth B."/>
            <person name="Zeniou-Meyer M."/>
            <person name="Zivanovic I."/>
            <person name="Bolotin-Fukuhara M."/>
            <person name="Thierry A."/>
            <person name="Bouchier C."/>
            <person name="Caudron B."/>
            <person name="Scarpelli C."/>
            <person name="Gaillardin C."/>
            <person name="Weissenbach J."/>
            <person name="Wincker P."/>
            <person name="Souciet J.L."/>
        </authorList>
    </citation>
    <scope>NUCLEOTIDE SEQUENCE [LARGE SCALE GENOMIC DNA]</scope>
    <source>
        <strain evidence="6">ATCC 8585 / CBS 2359 / DSM 70799 / NBRC 1267 / NRRL Y-1140 / WM37</strain>
    </source>
</reference>
<evidence type="ECO:0000259" key="4">
    <source>
        <dbReference type="PROSITE" id="PS50048"/>
    </source>
</evidence>
<dbReference type="AlphaFoldDB" id="Q6CS05"/>
<dbReference type="SUPFAM" id="SSF57701">
    <property type="entry name" value="Zn2/Cys6 DNA-binding domain"/>
    <property type="match status" value="1"/>
</dbReference>
<dbReference type="GO" id="GO:0005634">
    <property type="term" value="C:nucleus"/>
    <property type="evidence" value="ECO:0007669"/>
    <property type="project" value="UniProtKB-SubCell"/>
</dbReference>
<proteinExistence type="predicted"/>
<dbReference type="GeneID" id="2892726"/>
<dbReference type="RefSeq" id="XP_453284.1">
    <property type="nucleotide sequence ID" value="XM_453284.1"/>
</dbReference>
<name>Q6CS05_KLULA</name>
<feature type="compositionally biased region" description="Polar residues" evidence="3">
    <location>
        <begin position="73"/>
        <end position="82"/>
    </location>
</feature>
<dbReference type="InterPro" id="IPR001138">
    <property type="entry name" value="Zn2Cys6_DnaBD"/>
</dbReference>
<feature type="region of interest" description="Disordered" evidence="3">
    <location>
        <begin position="68"/>
        <end position="114"/>
    </location>
</feature>
<evidence type="ECO:0000313" key="6">
    <source>
        <dbReference type="Proteomes" id="UP000000598"/>
    </source>
</evidence>
<keyword evidence="6" id="KW-1185">Reference proteome</keyword>
<dbReference type="CDD" id="cd00067">
    <property type="entry name" value="GAL4"/>
    <property type="match status" value="1"/>
</dbReference>
<dbReference type="GO" id="GO:0000981">
    <property type="term" value="F:DNA-binding transcription factor activity, RNA polymerase II-specific"/>
    <property type="evidence" value="ECO:0007669"/>
    <property type="project" value="InterPro"/>
</dbReference>
<dbReference type="GO" id="GO:0045944">
    <property type="term" value="P:positive regulation of transcription by RNA polymerase II"/>
    <property type="evidence" value="ECO:0007669"/>
    <property type="project" value="TreeGrafter"/>
</dbReference>
<dbReference type="eggNOG" id="ENOG502QPYE">
    <property type="taxonomic scope" value="Eukaryota"/>
</dbReference>
<comment type="subcellular location">
    <subcellularLocation>
        <location evidence="1">Nucleus</location>
    </subcellularLocation>
</comment>
<evidence type="ECO:0000313" key="5">
    <source>
        <dbReference type="EMBL" id="CAH00380.1"/>
    </source>
</evidence>
<dbReference type="SMART" id="SM00066">
    <property type="entry name" value="GAL4"/>
    <property type="match status" value="1"/>
</dbReference>
<dbReference type="KEGG" id="kla:KLLA0_D05038g"/>
<dbReference type="PANTHER" id="PTHR37534:SF49">
    <property type="entry name" value="LYSINE BIOSYNTHESIS REGULATORY PROTEIN LYS14"/>
    <property type="match status" value="1"/>
</dbReference>
<dbReference type="OMA" id="CWQCSHL"/>
<dbReference type="EMBL" id="CR382124">
    <property type="protein sequence ID" value="CAH00380.1"/>
    <property type="molecule type" value="Genomic_DNA"/>
</dbReference>
<keyword evidence="2" id="KW-0539">Nucleus</keyword>
<dbReference type="GO" id="GO:0008270">
    <property type="term" value="F:zinc ion binding"/>
    <property type="evidence" value="ECO:0007669"/>
    <property type="project" value="InterPro"/>
</dbReference>
<dbReference type="HOGENOM" id="CLU_427120_0_0_1"/>
<evidence type="ECO:0000256" key="2">
    <source>
        <dbReference type="ARBA" id="ARBA00023242"/>
    </source>
</evidence>
<dbReference type="GO" id="GO:0000976">
    <property type="term" value="F:transcription cis-regulatory region binding"/>
    <property type="evidence" value="ECO:0007669"/>
    <property type="project" value="TreeGrafter"/>
</dbReference>
<evidence type="ECO:0000256" key="3">
    <source>
        <dbReference type="SAM" id="MobiDB-lite"/>
    </source>
</evidence>